<evidence type="ECO:0000313" key="7">
    <source>
        <dbReference type="EMBL" id="NOV03725.1"/>
    </source>
</evidence>
<dbReference type="PROSITE" id="PS01124">
    <property type="entry name" value="HTH_ARAC_FAMILY_2"/>
    <property type="match status" value="1"/>
</dbReference>
<dbReference type="PROSITE" id="PS50110">
    <property type="entry name" value="RESPONSE_REGULATORY"/>
    <property type="match status" value="1"/>
</dbReference>
<evidence type="ECO:0000256" key="2">
    <source>
        <dbReference type="ARBA" id="ARBA00023125"/>
    </source>
</evidence>
<dbReference type="InterPro" id="IPR011006">
    <property type="entry name" value="CheY-like_superfamily"/>
</dbReference>
<evidence type="ECO:0000259" key="6">
    <source>
        <dbReference type="PROSITE" id="PS50110"/>
    </source>
</evidence>
<reference evidence="7 8" key="1">
    <citation type="submission" date="2019-10" db="EMBL/GenBank/DDBJ databases">
        <title>Description of Paenibacillus pedi sp. nov.</title>
        <authorList>
            <person name="Carlier A."/>
            <person name="Qi S."/>
        </authorList>
    </citation>
    <scope>NUCLEOTIDE SEQUENCE [LARGE SCALE GENOMIC DNA]</scope>
    <source>
        <strain evidence="7 8">LMG 31457</strain>
    </source>
</reference>
<dbReference type="Proteomes" id="UP000618579">
    <property type="component" value="Unassembled WGS sequence"/>
</dbReference>
<evidence type="ECO:0000256" key="3">
    <source>
        <dbReference type="ARBA" id="ARBA00023163"/>
    </source>
</evidence>
<sequence>MFKMMIVDDEPLVRLALHQMIPWHDFNIQIVCEANDGAEAISFLRGHGDIDMVITDIKMPKMSGIDLLRECNASEICKPPVWIILSAYSDYEIVRHTFLLGALDYIVKTELDEEHLIRVVTKAIQTLNQLKTTQRISRVETNEWGRTNTEQYISKLIPINPEVEKFEYDQLTAQICESIGEVNQVAAVLCIKRQPEPWMSDAKKGSFVAQTIQTVLHSMSIPFLYDRQDADNYVLFLTLPEERSWSASRHKIQFAFQLMKTRIEQYMNMKVSIGVSDTANSRKDWRRLYDQAKQLAAKIYFEGFGRIFYPEHAHVEQDSSKHTAKKEEIKRMIVDFIRFFSLEDKLAWEHKLEQIMKTIVRNKGTDPLVTKEVLADFIWGIGAFLYQKGLRWDELDGKTSYPFEAIENSQTLEDTLIWLRQICHSIYSATHESRNMRDEPNSLPVLKAKHLVDSHYRENINLSFICDMVGVSESYLSKQFAKEVGCTFVQYVTNHRMEESKRLLRMNMKISEICEQVGYLNPEHFSRVFKKATGYSPRAYRGKFRENSINNINLLLK</sequence>
<keyword evidence="3" id="KW-0804">Transcription</keyword>
<gene>
    <name evidence="7" type="ORF">GC097_27325</name>
</gene>
<dbReference type="SMART" id="SM00342">
    <property type="entry name" value="HTH_ARAC"/>
    <property type="match status" value="1"/>
</dbReference>
<dbReference type="InterPro" id="IPR020449">
    <property type="entry name" value="Tscrpt_reg_AraC-type_HTH"/>
</dbReference>
<dbReference type="SUPFAM" id="SSF52172">
    <property type="entry name" value="CheY-like"/>
    <property type="match status" value="1"/>
</dbReference>
<evidence type="ECO:0000256" key="4">
    <source>
        <dbReference type="PROSITE-ProRule" id="PRU00169"/>
    </source>
</evidence>
<protein>
    <submittedName>
        <fullName evidence="7">Helix-turn-helix domain-containing protein</fullName>
    </submittedName>
</protein>
<dbReference type="SMART" id="SM00448">
    <property type="entry name" value="REC"/>
    <property type="match status" value="1"/>
</dbReference>
<dbReference type="PRINTS" id="PR00032">
    <property type="entry name" value="HTHARAC"/>
</dbReference>
<evidence type="ECO:0000259" key="5">
    <source>
        <dbReference type="PROSITE" id="PS01124"/>
    </source>
</evidence>
<dbReference type="PANTHER" id="PTHR43280">
    <property type="entry name" value="ARAC-FAMILY TRANSCRIPTIONAL REGULATOR"/>
    <property type="match status" value="1"/>
</dbReference>
<dbReference type="PROSITE" id="PS00041">
    <property type="entry name" value="HTH_ARAC_FAMILY_1"/>
    <property type="match status" value="1"/>
</dbReference>
<keyword evidence="2" id="KW-0238">DNA-binding</keyword>
<proteinExistence type="predicted"/>
<feature type="modified residue" description="4-aspartylphosphate" evidence="4">
    <location>
        <position position="56"/>
    </location>
</feature>
<keyword evidence="1" id="KW-0805">Transcription regulation</keyword>
<dbReference type="Gene3D" id="1.10.10.60">
    <property type="entry name" value="Homeodomain-like"/>
    <property type="match status" value="2"/>
</dbReference>
<dbReference type="EMBL" id="WHNZ01000064">
    <property type="protein sequence ID" value="NOV03725.1"/>
    <property type="molecule type" value="Genomic_DNA"/>
</dbReference>
<comment type="caution">
    <text evidence="7">The sequence shown here is derived from an EMBL/GenBank/DDBJ whole genome shotgun (WGS) entry which is preliminary data.</text>
</comment>
<dbReference type="Gene3D" id="3.40.50.2300">
    <property type="match status" value="1"/>
</dbReference>
<accession>A0ABX1ZXD3</accession>
<dbReference type="Pfam" id="PF00072">
    <property type="entry name" value="Response_reg"/>
    <property type="match status" value="1"/>
</dbReference>
<feature type="domain" description="HTH araC/xylS-type" evidence="5">
    <location>
        <begin position="446"/>
        <end position="543"/>
    </location>
</feature>
<dbReference type="CDD" id="cd17536">
    <property type="entry name" value="REC_YesN-like"/>
    <property type="match status" value="1"/>
</dbReference>
<name>A0ABX1ZXD3_9BACL</name>
<feature type="domain" description="Response regulatory" evidence="6">
    <location>
        <begin position="3"/>
        <end position="123"/>
    </location>
</feature>
<dbReference type="InterPro" id="IPR018062">
    <property type="entry name" value="HTH_AraC-typ_CS"/>
</dbReference>
<keyword evidence="4" id="KW-0597">Phosphoprotein</keyword>
<dbReference type="InterPro" id="IPR018060">
    <property type="entry name" value="HTH_AraC"/>
</dbReference>
<dbReference type="InterPro" id="IPR001789">
    <property type="entry name" value="Sig_transdc_resp-reg_receiver"/>
</dbReference>
<dbReference type="Pfam" id="PF12833">
    <property type="entry name" value="HTH_18"/>
    <property type="match status" value="1"/>
</dbReference>
<evidence type="ECO:0000256" key="1">
    <source>
        <dbReference type="ARBA" id="ARBA00023015"/>
    </source>
</evidence>
<dbReference type="SUPFAM" id="SSF46689">
    <property type="entry name" value="Homeodomain-like"/>
    <property type="match status" value="2"/>
</dbReference>
<evidence type="ECO:0000313" key="8">
    <source>
        <dbReference type="Proteomes" id="UP000618579"/>
    </source>
</evidence>
<organism evidence="7 8">
    <name type="scientific">Paenibacillus planticolens</name>
    <dbReference type="NCBI Taxonomy" id="2654976"/>
    <lineage>
        <taxon>Bacteria</taxon>
        <taxon>Bacillati</taxon>
        <taxon>Bacillota</taxon>
        <taxon>Bacilli</taxon>
        <taxon>Bacillales</taxon>
        <taxon>Paenibacillaceae</taxon>
        <taxon>Paenibacillus</taxon>
    </lineage>
</organism>
<dbReference type="PANTHER" id="PTHR43280:SF28">
    <property type="entry name" value="HTH-TYPE TRANSCRIPTIONAL ACTIVATOR RHAS"/>
    <property type="match status" value="1"/>
</dbReference>
<dbReference type="InterPro" id="IPR009057">
    <property type="entry name" value="Homeodomain-like_sf"/>
</dbReference>
<keyword evidence="8" id="KW-1185">Reference proteome</keyword>